<comment type="caution">
    <text evidence="2">The sequence shown here is derived from an EMBL/GenBank/DDBJ whole genome shotgun (WGS) entry which is preliminary data.</text>
</comment>
<organism evidence="2">
    <name type="scientific">marine sediment metagenome</name>
    <dbReference type="NCBI Taxonomy" id="412755"/>
    <lineage>
        <taxon>unclassified sequences</taxon>
        <taxon>metagenomes</taxon>
        <taxon>ecological metagenomes</taxon>
    </lineage>
</organism>
<proteinExistence type="predicted"/>
<dbReference type="AlphaFoldDB" id="X1DRW9"/>
<protein>
    <recommendedName>
        <fullName evidence="1">Ribbon-helix-helix protein CopG domain-containing protein</fullName>
    </recommendedName>
</protein>
<sequence length="54" mass="6316">MMTKKEFRSITIPEGLYIQFKKILESDGTYTSVSEIIREALRQYLKNKGDVMSK</sequence>
<reference evidence="2" key="1">
    <citation type="journal article" date="2014" name="Front. Microbiol.">
        <title>High frequency of phylogenetically diverse reductive dehalogenase-homologous genes in deep subseafloor sedimentary metagenomes.</title>
        <authorList>
            <person name="Kawai M."/>
            <person name="Futagami T."/>
            <person name="Toyoda A."/>
            <person name="Takaki Y."/>
            <person name="Nishi S."/>
            <person name="Hori S."/>
            <person name="Arai W."/>
            <person name="Tsubouchi T."/>
            <person name="Morono Y."/>
            <person name="Uchiyama I."/>
            <person name="Ito T."/>
            <person name="Fujiyama A."/>
            <person name="Inagaki F."/>
            <person name="Takami H."/>
        </authorList>
    </citation>
    <scope>NUCLEOTIDE SEQUENCE</scope>
    <source>
        <strain evidence="2">Expedition CK06-06</strain>
    </source>
</reference>
<evidence type="ECO:0000313" key="2">
    <source>
        <dbReference type="EMBL" id="GAH07729.1"/>
    </source>
</evidence>
<dbReference type="SUPFAM" id="SSF47598">
    <property type="entry name" value="Ribbon-helix-helix"/>
    <property type="match status" value="1"/>
</dbReference>
<dbReference type="GO" id="GO:0006355">
    <property type="term" value="P:regulation of DNA-templated transcription"/>
    <property type="evidence" value="ECO:0007669"/>
    <property type="project" value="InterPro"/>
</dbReference>
<dbReference type="CDD" id="cd22231">
    <property type="entry name" value="RHH_NikR_HicB-like"/>
    <property type="match status" value="1"/>
</dbReference>
<dbReference type="EMBL" id="BART01032136">
    <property type="protein sequence ID" value="GAH07729.1"/>
    <property type="molecule type" value="Genomic_DNA"/>
</dbReference>
<gene>
    <name evidence="2" type="ORF">S01H4_55640</name>
</gene>
<name>X1DRW9_9ZZZZ</name>
<feature type="domain" description="Ribbon-helix-helix protein CopG" evidence="1">
    <location>
        <begin position="31"/>
        <end position="47"/>
    </location>
</feature>
<dbReference type="Pfam" id="PF01402">
    <property type="entry name" value="RHH_1"/>
    <property type="match status" value="1"/>
</dbReference>
<evidence type="ECO:0000259" key="1">
    <source>
        <dbReference type="Pfam" id="PF01402"/>
    </source>
</evidence>
<dbReference type="InterPro" id="IPR010985">
    <property type="entry name" value="Ribbon_hlx_hlx"/>
</dbReference>
<dbReference type="InterPro" id="IPR013321">
    <property type="entry name" value="Arc_rbn_hlx_hlx"/>
</dbReference>
<accession>X1DRW9</accession>
<dbReference type="InterPro" id="IPR002145">
    <property type="entry name" value="CopG"/>
</dbReference>
<dbReference type="Gene3D" id="1.10.1220.10">
    <property type="entry name" value="Met repressor-like"/>
    <property type="match status" value="1"/>
</dbReference>